<protein>
    <submittedName>
        <fullName evidence="2">Uncharacterized protein</fullName>
    </submittedName>
</protein>
<evidence type="ECO:0000313" key="2">
    <source>
        <dbReference type="EMBL" id="GIY94643.1"/>
    </source>
</evidence>
<proteinExistence type="predicted"/>
<accession>A0AAV4XJR3</accession>
<keyword evidence="3" id="KW-1185">Reference proteome</keyword>
<reference evidence="2 3" key="1">
    <citation type="submission" date="2021-06" db="EMBL/GenBank/DDBJ databases">
        <title>Caerostris extrusa draft genome.</title>
        <authorList>
            <person name="Kono N."/>
            <person name="Arakawa K."/>
        </authorList>
    </citation>
    <scope>NUCLEOTIDE SEQUENCE [LARGE SCALE GENOMIC DNA]</scope>
</reference>
<organism evidence="2 3">
    <name type="scientific">Caerostris extrusa</name>
    <name type="common">Bark spider</name>
    <name type="synonym">Caerostris bankana</name>
    <dbReference type="NCBI Taxonomy" id="172846"/>
    <lineage>
        <taxon>Eukaryota</taxon>
        <taxon>Metazoa</taxon>
        <taxon>Ecdysozoa</taxon>
        <taxon>Arthropoda</taxon>
        <taxon>Chelicerata</taxon>
        <taxon>Arachnida</taxon>
        <taxon>Araneae</taxon>
        <taxon>Araneomorphae</taxon>
        <taxon>Entelegynae</taxon>
        <taxon>Araneoidea</taxon>
        <taxon>Araneidae</taxon>
        <taxon>Caerostris</taxon>
    </lineage>
</organism>
<feature type="region of interest" description="Disordered" evidence="1">
    <location>
        <begin position="15"/>
        <end position="71"/>
    </location>
</feature>
<name>A0AAV4XJR3_CAEEX</name>
<comment type="caution">
    <text evidence="2">The sequence shown here is derived from an EMBL/GenBank/DDBJ whole genome shotgun (WGS) entry which is preliminary data.</text>
</comment>
<dbReference type="AlphaFoldDB" id="A0AAV4XJR3"/>
<dbReference type="Proteomes" id="UP001054945">
    <property type="component" value="Unassembled WGS sequence"/>
</dbReference>
<feature type="compositionally biased region" description="Basic and acidic residues" evidence="1">
    <location>
        <begin position="29"/>
        <end position="71"/>
    </location>
</feature>
<gene>
    <name evidence="2" type="ORF">CEXT_169521</name>
</gene>
<evidence type="ECO:0000313" key="3">
    <source>
        <dbReference type="Proteomes" id="UP001054945"/>
    </source>
</evidence>
<sequence>MSLEARRIVKNVAMTKENLKKKKRLTASRRIEEKASSSKENQKNVTRIEKNCRTKKDGGKVDNTKEDRGNT</sequence>
<evidence type="ECO:0000256" key="1">
    <source>
        <dbReference type="SAM" id="MobiDB-lite"/>
    </source>
</evidence>
<dbReference type="EMBL" id="BPLR01000413">
    <property type="protein sequence ID" value="GIY94643.1"/>
    <property type="molecule type" value="Genomic_DNA"/>
</dbReference>